<reference evidence="1 2" key="1">
    <citation type="submission" date="2018-05" db="EMBL/GenBank/DDBJ databases">
        <title>Genomic Encyclopedia of Type Strains, Phase IV (KMG-IV): sequencing the most valuable type-strain genomes for metagenomic binning, comparative biology and taxonomic classification.</title>
        <authorList>
            <person name="Goeker M."/>
        </authorList>
    </citation>
    <scope>NUCLEOTIDE SEQUENCE [LARGE SCALE GENOMIC DNA]</scope>
    <source>
        <strain evidence="1 2">DSM 3183</strain>
    </source>
</reference>
<accession>A0A2V3V8N3</accession>
<dbReference type="NCBIfam" id="TIGR02215">
    <property type="entry name" value="phage_chp_gp8"/>
    <property type="match status" value="1"/>
</dbReference>
<dbReference type="AlphaFoldDB" id="A0A2V3V8N3"/>
<dbReference type="EMBL" id="QJJM01000003">
    <property type="protein sequence ID" value="PXW78136.1"/>
    <property type="molecule type" value="Genomic_DNA"/>
</dbReference>
<dbReference type="RefSeq" id="WP_110297929.1">
    <property type="nucleotide sequence ID" value="NZ_QJJM01000003.1"/>
</dbReference>
<protein>
    <submittedName>
        <fullName evidence="1">Putative phiE125 gp8 family phage protein</fullName>
    </submittedName>
</protein>
<organism evidence="1 2">
    <name type="scientific">Blastomonas natatoria</name>
    <dbReference type="NCBI Taxonomy" id="34015"/>
    <lineage>
        <taxon>Bacteria</taxon>
        <taxon>Pseudomonadati</taxon>
        <taxon>Pseudomonadota</taxon>
        <taxon>Alphaproteobacteria</taxon>
        <taxon>Sphingomonadales</taxon>
        <taxon>Sphingomonadaceae</taxon>
        <taxon>Blastomonas</taxon>
    </lineage>
</organism>
<sequence>MALVTSDAAPLAPFALSEARAFLHITRDDDDAMLIGHLRSAADLCEQFIGQALLVRQHRETLAVARNWQMLSAQPVSAITGVQGLSADGEVFALAQDAYAIDISADGTGRVRVLHPGSAGRIEVRYMAGLASQWGDLPEPLRQGIIRLAAHVHLARDSADAAPPAMVAALWRPWRRMRL</sequence>
<dbReference type="Gene3D" id="1.10.3230.30">
    <property type="entry name" value="Phage gp6-like head-tail connector protein"/>
    <property type="match status" value="1"/>
</dbReference>
<name>A0A2V3V8N3_9SPHN</name>
<keyword evidence="2" id="KW-1185">Reference proteome</keyword>
<proteinExistence type="predicted"/>
<gene>
    <name evidence="1" type="ORF">C7451_103244</name>
</gene>
<dbReference type="InterPro" id="IPR011738">
    <property type="entry name" value="Phage_CHP"/>
</dbReference>
<evidence type="ECO:0000313" key="2">
    <source>
        <dbReference type="Proteomes" id="UP000248014"/>
    </source>
</evidence>
<dbReference type="OrthoDB" id="8478788at2"/>
<dbReference type="Proteomes" id="UP000248014">
    <property type="component" value="Unassembled WGS sequence"/>
</dbReference>
<comment type="caution">
    <text evidence="1">The sequence shown here is derived from an EMBL/GenBank/DDBJ whole genome shotgun (WGS) entry which is preliminary data.</text>
</comment>
<evidence type="ECO:0000313" key="1">
    <source>
        <dbReference type="EMBL" id="PXW78136.1"/>
    </source>
</evidence>
<dbReference type="CDD" id="cd08054">
    <property type="entry name" value="gp6"/>
    <property type="match status" value="1"/>
</dbReference>